<reference evidence="5" key="1">
    <citation type="submission" date="2016-11" db="UniProtKB">
        <authorList>
            <consortium name="WormBaseParasite"/>
        </authorList>
    </citation>
    <scope>IDENTIFICATION</scope>
</reference>
<dbReference type="Proteomes" id="UP000659654">
    <property type="component" value="Unassembled WGS sequence"/>
</dbReference>
<dbReference type="AlphaFoldDB" id="A0A1I7S034"/>
<feature type="compositionally biased region" description="Basic and acidic residues" evidence="1">
    <location>
        <begin position="254"/>
        <end position="269"/>
    </location>
</feature>
<dbReference type="EMBL" id="CAJFDI010000003">
    <property type="protein sequence ID" value="CAD5222057.1"/>
    <property type="molecule type" value="Genomic_DNA"/>
</dbReference>
<keyword evidence="4" id="KW-1185">Reference proteome</keyword>
<dbReference type="OrthoDB" id="10415058at2759"/>
<gene>
    <name evidence="2" type="ORF">BXYJ_LOCUS7025</name>
</gene>
<reference evidence="2" key="2">
    <citation type="submission" date="2020-09" db="EMBL/GenBank/DDBJ databases">
        <authorList>
            <person name="Kikuchi T."/>
        </authorList>
    </citation>
    <scope>NUCLEOTIDE SEQUENCE</scope>
    <source>
        <strain evidence="2">Ka4C1</strain>
    </source>
</reference>
<organism evidence="3 5">
    <name type="scientific">Bursaphelenchus xylophilus</name>
    <name type="common">Pinewood nematode worm</name>
    <name type="synonym">Aphelenchoides xylophilus</name>
    <dbReference type="NCBI Taxonomy" id="6326"/>
    <lineage>
        <taxon>Eukaryota</taxon>
        <taxon>Metazoa</taxon>
        <taxon>Ecdysozoa</taxon>
        <taxon>Nematoda</taxon>
        <taxon>Chromadorea</taxon>
        <taxon>Rhabditida</taxon>
        <taxon>Tylenchina</taxon>
        <taxon>Tylenchomorpha</taxon>
        <taxon>Aphelenchoidea</taxon>
        <taxon>Aphelenchoididae</taxon>
        <taxon>Bursaphelenchus</taxon>
    </lineage>
</organism>
<dbReference type="Proteomes" id="UP000095284">
    <property type="component" value="Unplaced"/>
</dbReference>
<sequence>MANNKMPVLTDKEFDKPKGDRLVSSLPVRRQPNMNDNIDDEFFKLDEEEEEQQRRPVNYYTDDIDLADNDDAFLSRVEEEDIEEDIPRTESLIASSVPIDIVRPNHKTIDGIDGLAPLRKIDNDLNEENNQKLEEILSVREQTIFKNMQRLSFSVQPEDGPERLWGDHADWEDERRRRRCSFSTKNNETDGGYHKPADHFKFATTAPSNGPLIHTPKEAFILRPSHNTMVKTPGSIKKPGFMTSQPFGSQRPLPRREVDPEIHRIEPVVEHQLSSADRNDAESRHRTDTVDGVQRHPKM</sequence>
<feature type="compositionally biased region" description="Basic and acidic residues" evidence="1">
    <location>
        <begin position="10"/>
        <end position="21"/>
    </location>
</feature>
<evidence type="ECO:0000313" key="3">
    <source>
        <dbReference type="Proteomes" id="UP000095284"/>
    </source>
</evidence>
<name>A0A1I7S034_BURXY</name>
<feature type="region of interest" description="Disordered" evidence="1">
    <location>
        <begin position="1"/>
        <end position="22"/>
    </location>
</feature>
<evidence type="ECO:0000313" key="2">
    <source>
        <dbReference type="EMBL" id="CAD5222057.1"/>
    </source>
</evidence>
<dbReference type="EMBL" id="CAJFCV020000003">
    <property type="protein sequence ID" value="CAG9109048.1"/>
    <property type="molecule type" value="Genomic_DNA"/>
</dbReference>
<feature type="compositionally biased region" description="Basic and acidic residues" evidence="1">
    <location>
        <begin position="277"/>
        <end position="289"/>
    </location>
</feature>
<dbReference type="WBParaSite" id="BXY_0635700.1">
    <property type="protein sequence ID" value="BXY_0635700.1"/>
    <property type="gene ID" value="BXY_0635700"/>
</dbReference>
<proteinExistence type="predicted"/>
<evidence type="ECO:0000313" key="4">
    <source>
        <dbReference type="Proteomes" id="UP000659654"/>
    </source>
</evidence>
<evidence type="ECO:0000313" key="5">
    <source>
        <dbReference type="WBParaSite" id="BXY_0635700.1"/>
    </source>
</evidence>
<evidence type="ECO:0000256" key="1">
    <source>
        <dbReference type="SAM" id="MobiDB-lite"/>
    </source>
</evidence>
<protein>
    <submittedName>
        <fullName evidence="2">(pine wood nematode) hypothetical protein</fullName>
    </submittedName>
</protein>
<feature type="region of interest" description="Disordered" evidence="1">
    <location>
        <begin position="234"/>
        <end position="299"/>
    </location>
</feature>
<dbReference type="Proteomes" id="UP000582659">
    <property type="component" value="Unassembled WGS sequence"/>
</dbReference>
<accession>A0A1I7S034</accession>